<keyword evidence="3" id="KW-1185">Reference proteome</keyword>
<organism evidence="2 3">
    <name type="scientific">Rhipicephalus microplus</name>
    <name type="common">Cattle tick</name>
    <name type="synonym">Boophilus microplus</name>
    <dbReference type="NCBI Taxonomy" id="6941"/>
    <lineage>
        <taxon>Eukaryota</taxon>
        <taxon>Metazoa</taxon>
        <taxon>Ecdysozoa</taxon>
        <taxon>Arthropoda</taxon>
        <taxon>Chelicerata</taxon>
        <taxon>Arachnida</taxon>
        <taxon>Acari</taxon>
        <taxon>Parasitiformes</taxon>
        <taxon>Ixodida</taxon>
        <taxon>Ixodoidea</taxon>
        <taxon>Ixodidae</taxon>
        <taxon>Rhipicephalinae</taxon>
        <taxon>Rhipicephalus</taxon>
        <taxon>Boophilus</taxon>
    </lineage>
</organism>
<protein>
    <submittedName>
        <fullName evidence="2">Uncharacterized protein</fullName>
    </submittedName>
</protein>
<comment type="caution">
    <text evidence="2">The sequence shown here is derived from an EMBL/GenBank/DDBJ whole genome shotgun (WGS) entry which is preliminary data.</text>
</comment>
<feature type="compositionally biased region" description="Basic and acidic residues" evidence="1">
    <location>
        <begin position="62"/>
        <end position="76"/>
    </location>
</feature>
<feature type="region of interest" description="Disordered" evidence="1">
    <location>
        <begin position="108"/>
        <end position="138"/>
    </location>
</feature>
<evidence type="ECO:0000313" key="2">
    <source>
        <dbReference type="EMBL" id="KAH8039507.1"/>
    </source>
</evidence>
<dbReference type="Proteomes" id="UP000821866">
    <property type="component" value="Chromosome 1"/>
</dbReference>
<evidence type="ECO:0000313" key="3">
    <source>
        <dbReference type="Proteomes" id="UP000821866"/>
    </source>
</evidence>
<dbReference type="AlphaFoldDB" id="A0A9J6EYN0"/>
<sequence length="228" mass="24972">MAKTLLALTKAPAADHAWLKATKTPLKKTTRPRPDQKAQPDTSALDQAEMECQESVAGDGITHQDNEGADGRSAGEERDDDGSWQTVLTVHQKKALAKARKKLTTTEGDYDFMSPTSKSLSQPTSQRRPQKRKLPPLSKEDFKIIVRPSQGLPIRELTATQIADTVVNACQGTIRGSQFSLWLKPGSNIFIISTSNQDMDDITRKILSLTFNGRLHAVNVYAAVGDST</sequence>
<accession>A0A9J6EYN0</accession>
<reference evidence="2" key="1">
    <citation type="journal article" date="2020" name="Cell">
        <title>Large-Scale Comparative Analyses of Tick Genomes Elucidate Their Genetic Diversity and Vector Capacities.</title>
        <authorList>
            <consortium name="Tick Genome and Microbiome Consortium (TIGMIC)"/>
            <person name="Jia N."/>
            <person name="Wang J."/>
            <person name="Shi W."/>
            <person name="Du L."/>
            <person name="Sun Y."/>
            <person name="Zhan W."/>
            <person name="Jiang J.F."/>
            <person name="Wang Q."/>
            <person name="Zhang B."/>
            <person name="Ji P."/>
            <person name="Bell-Sakyi L."/>
            <person name="Cui X.M."/>
            <person name="Yuan T.T."/>
            <person name="Jiang B.G."/>
            <person name="Yang W.F."/>
            <person name="Lam T.T."/>
            <person name="Chang Q.C."/>
            <person name="Ding S.J."/>
            <person name="Wang X.J."/>
            <person name="Zhu J.G."/>
            <person name="Ruan X.D."/>
            <person name="Zhao L."/>
            <person name="Wei J.T."/>
            <person name="Ye R.Z."/>
            <person name="Que T.C."/>
            <person name="Du C.H."/>
            <person name="Zhou Y.H."/>
            <person name="Cheng J.X."/>
            <person name="Dai P.F."/>
            <person name="Guo W.B."/>
            <person name="Han X.H."/>
            <person name="Huang E.J."/>
            <person name="Li L.F."/>
            <person name="Wei W."/>
            <person name="Gao Y.C."/>
            <person name="Liu J.Z."/>
            <person name="Shao H.Z."/>
            <person name="Wang X."/>
            <person name="Wang C.C."/>
            <person name="Yang T.C."/>
            <person name="Huo Q.B."/>
            <person name="Li W."/>
            <person name="Chen H.Y."/>
            <person name="Chen S.E."/>
            <person name="Zhou L.G."/>
            <person name="Ni X.B."/>
            <person name="Tian J.H."/>
            <person name="Sheng Y."/>
            <person name="Liu T."/>
            <person name="Pan Y.S."/>
            <person name="Xia L.Y."/>
            <person name="Li J."/>
            <person name="Zhao F."/>
            <person name="Cao W.C."/>
        </authorList>
    </citation>
    <scope>NUCLEOTIDE SEQUENCE</scope>
    <source>
        <strain evidence="2">Rmic-2018</strain>
    </source>
</reference>
<feature type="compositionally biased region" description="Low complexity" evidence="1">
    <location>
        <begin position="13"/>
        <end position="24"/>
    </location>
</feature>
<reference evidence="2" key="2">
    <citation type="submission" date="2021-09" db="EMBL/GenBank/DDBJ databases">
        <authorList>
            <person name="Jia N."/>
            <person name="Wang J."/>
            <person name="Shi W."/>
            <person name="Du L."/>
            <person name="Sun Y."/>
            <person name="Zhan W."/>
            <person name="Jiang J."/>
            <person name="Wang Q."/>
            <person name="Zhang B."/>
            <person name="Ji P."/>
            <person name="Sakyi L.B."/>
            <person name="Cui X."/>
            <person name="Yuan T."/>
            <person name="Jiang B."/>
            <person name="Yang W."/>
            <person name="Lam T.T.-Y."/>
            <person name="Chang Q."/>
            <person name="Ding S."/>
            <person name="Wang X."/>
            <person name="Zhu J."/>
            <person name="Ruan X."/>
            <person name="Zhao L."/>
            <person name="Wei J."/>
            <person name="Que T."/>
            <person name="Du C."/>
            <person name="Cheng J."/>
            <person name="Dai P."/>
            <person name="Han X."/>
            <person name="Huang E."/>
            <person name="Gao Y."/>
            <person name="Liu J."/>
            <person name="Shao H."/>
            <person name="Ye R."/>
            <person name="Li L."/>
            <person name="Wei W."/>
            <person name="Wang X."/>
            <person name="Wang C."/>
            <person name="Huo Q."/>
            <person name="Li W."/>
            <person name="Guo W."/>
            <person name="Chen H."/>
            <person name="Chen S."/>
            <person name="Zhou L."/>
            <person name="Zhou L."/>
            <person name="Ni X."/>
            <person name="Tian J."/>
            <person name="Zhou Y."/>
            <person name="Sheng Y."/>
            <person name="Liu T."/>
            <person name="Pan Y."/>
            <person name="Xia L."/>
            <person name="Li J."/>
            <person name="Zhao F."/>
            <person name="Cao W."/>
        </authorList>
    </citation>
    <scope>NUCLEOTIDE SEQUENCE</scope>
    <source>
        <strain evidence="2">Rmic-2018</strain>
        <tissue evidence="2">Larvae</tissue>
    </source>
</reference>
<feature type="region of interest" description="Disordered" evidence="1">
    <location>
        <begin position="13"/>
        <end position="84"/>
    </location>
</feature>
<name>A0A9J6EYN0_RHIMP</name>
<feature type="compositionally biased region" description="Polar residues" evidence="1">
    <location>
        <begin position="114"/>
        <end position="127"/>
    </location>
</feature>
<dbReference type="EMBL" id="JABSTU010000001">
    <property type="protein sequence ID" value="KAH8039507.1"/>
    <property type="molecule type" value="Genomic_DNA"/>
</dbReference>
<evidence type="ECO:0000256" key="1">
    <source>
        <dbReference type="SAM" id="MobiDB-lite"/>
    </source>
</evidence>
<gene>
    <name evidence="2" type="ORF">HPB51_007409</name>
</gene>
<proteinExistence type="predicted"/>